<name>A0AA40DER5_9PEZI</name>
<keyword evidence="1" id="KW-1133">Transmembrane helix</keyword>
<evidence type="ECO:0000256" key="1">
    <source>
        <dbReference type="SAM" id="Phobius"/>
    </source>
</evidence>
<dbReference type="AlphaFoldDB" id="A0AA40DER5"/>
<accession>A0AA40DER5</accession>
<feature type="transmembrane region" description="Helical" evidence="1">
    <location>
        <begin position="57"/>
        <end position="75"/>
    </location>
</feature>
<feature type="transmembrane region" description="Helical" evidence="1">
    <location>
        <begin position="87"/>
        <end position="107"/>
    </location>
</feature>
<proteinExistence type="predicted"/>
<gene>
    <name evidence="2" type="ORF">QBC41DRAFT_65504</name>
</gene>
<comment type="caution">
    <text evidence="2">The sequence shown here is derived from an EMBL/GenBank/DDBJ whole genome shotgun (WGS) entry which is preliminary data.</text>
</comment>
<reference evidence="2" key="1">
    <citation type="submission" date="2023-06" db="EMBL/GenBank/DDBJ databases">
        <title>Genome-scale phylogeny and comparative genomics of the fungal order Sordariales.</title>
        <authorList>
            <consortium name="Lawrence Berkeley National Laboratory"/>
            <person name="Hensen N."/>
            <person name="Bonometti L."/>
            <person name="Westerberg I."/>
            <person name="Brannstrom I.O."/>
            <person name="Guillou S."/>
            <person name="Cros-Aarteil S."/>
            <person name="Calhoun S."/>
            <person name="Haridas S."/>
            <person name="Kuo A."/>
            <person name="Mondo S."/>
            <person name="Pangilinan J."/>
            <person name="Riley R."/>
            <person name="Labutti K."/>
            <person name="Andreopoulos B."/>
            <person name="Lipzen A."/>
            <person name="Chen C."/>
            <person name="Yanf M."/>
            <person name="Daum C."/>
            <person name="Ng V."/>
            <person name="Clum A."/>
            <person name="Steindorff A."/>
            <person name="Ohm R."/>
            <person name="Martin F."/>
            <person name="Silar P."/>
            <person name="Natvig D."/>
            <person name="Lalanne C."/>
            <person name="Gautier V."/>
            <person name="Ament-Velasquez S.L."/>
            <person name="Kruys A."/>
            <person name="Hutchinson M.I."/>
            <person name="Powell A.J."/>
            <person name="Barry K."/>
            <person name="Miller A.N."/>
            <person name="Grigoriev I.V."/>
            <person name="Debuchy R."/>
            <person name="Gladieux P."/>
            <person name="Thoren M.H."/>
            <person name="Johannesson H."/>
        </authorList>
    </citation>
    <scope>NUCLEOTIDE SEQUENCE</scope>
    <source>
        <strain evidence="2">CBS 307.81</strain>
    </source>
</reference>
<dbReference type="EMBL" id="JAULSY010000026">
    <property type="protein sequence ID" value="KAK0670954.1"/>
    <property type="molecule type" value="Genomic_DNA"/>
</dbReference>
<organism evidence="2 3">
    <name type="scientific">Cercophora samala</name>
    <dbReference type="NCBI Taxonomy" id="330535"/>
    <lineage>
        <taxon>Eukaryota</taxon>
        <taxon>Fungi</taxon>
        <taxon>Dikarya</taxon>
        <taxon>Ascomycota</taxon>
        <taxon>Pezizomycotina</taxon>
        <taxon>Sordariomycetes</taxon>
        <taxon>Sordariomycetidae</taxon>
        <taxon>Sordariales</taxon>
        <taxon>Lasiosphaeriaceae</taxon>
        <taxon>Cercophora</taxon>
    </lineage>
</organism>
<protein>
    <submittedName>
        <fullName evidence="2">Uncharacterized protein</fullName>
    </submittedName>
</protein>
<keyword evidence="1" id="KW-0812">Transmembrane</keyword>
<keyword evidence="3" id="KW-1185">Reference proteome</keyword>
<sequence length="116" mass="13509">MGIFLHGTNGQAHGQAVFPNWVDKHTTTTTTKPIGRFSFFFFKGRETNMTTRTTTEILRECFTFFLFLFANQIIITQSQPAQLLHNASFFYSFSLLALLRFKCLYFYTTRLLLSQL</sequence>
<keyword evidence="1" id="KW-0472">Membrane</keyword>
<evidence type="ECO:0000313" key="2">
    <source>
        <dbReference type="EMBL" id="KAK0670954.1"/>
    </source>
</evidence>
<evidence type="ECO:0000313" key="3">
    <source>
        <dbReference type="Proteomes" id="UP001174997"/>
    </source>
</evidence>
<dbReference type="Proteomes" id="UP001174997">
    <property type="component" value="Unassembled WGS sequence"/>
</dbReference>